<dbReference type="PANTHER" id="PTHR34179">
    <property type="entry name" value="TUMOR PROTEIN P53-INDUCIBLE PROTEIN 13"/>
    <property type="match status" value="1"/>
</dbReference>
<evidence type="ECO:0000313" key="3">
    <source>
        <dbReference type="Proteomes" id="UP000176287"/>
    </source>
</evidence>
<proteinExistence type="predicted"/>
<dbReference type="EMBL" id="MHKZ01000006">
    <property type="protein sequence ID" value="OGZ01133.1"/>
    <property type="molecule type" value="Genomic_DNA"/>
</dbReference>
<keyword evidence="1" id="KW-1133">Transmembrane helix</keyword>
<dbReference type="InterPro" id="IPR021454">
    <property type="entry name" value="DUF3105"/>
</dbReference>
<protein>
    <recommendedName>
        <fullName evidence="4">DUF3105 domain-containing protein</fullName>
    </recommendedName>
</protein>
<evidence type="ECO:0008006" key="4">
    <source>
        <dbReference type="Google" id="ProtNLM"/>
    </source>
</evidence>
<dbReference type="PANTHER" id="PTHR34179:SF1">
    <property type="entry name" value="TUMOR PROTEIN P53-INDUCIBLE PROTEIN 13"/>
    <property type="match status" value="1"/>
</dbReference>
<reference evidence="2 3" key="1">
    <citation type="journal article" date="2016" name="Nat. Commun.">
        <title>Thousands of microbial genomes shed light on interconnected biogeochemical processes in an aquifer system.</title>
        <authorList>
            <person name="Anantharaman K."/>
            <person name="Brown C.T."/>
            <person name="Hug L.A."/>
            <person name="Sharon I."/>
            <person name="Castelle C.J."/>
            <person name="Probst A.J."/>
            <person name="Thomas B.C."/>
            <person name="Singh A."/>
            <person name="Wilkins M.J."/>
            <person name="Karaoz U."/>
            <person name="Brodie E.L."/>
            <person name="Williams K.H."/>
            <person name="Hubbard S.S."/>
            <person name="Banfield J.F."/>
        </authorList>
    </citation>
    <scope>NUCLEOTIDE SEQUENCE [LARGE SCALE GENOMIC DNA]</scope>
</reference>
<dbReference type="AlphaFoldDB" id="A0A1G2CIA5"/>
<comment type="caution">
    <text evidence="2">The sequence shown here is derived from an EMBL/GenBank/DDBJ whole genome shotgun (WGS) entry which is preliminary data.</text>
</comment>
<organism evidence="2 3">
    <name type="scientific">Candidatus Liptonbacteria bacterium RIFCSPLOWO2_01_FULL_45_15</name>
    <dbReference type="NCBI Taxonomy" id="1798649"/>
    <lineage>
        <taxon>Bacteria</taxon>
        <taxon>Candidatus Liptoniibacteriota</taxon>
    </lineage>
</organism>
<feature type="transmembrane region" description="Helical" evidence="1">
    <location>
        <begin position="41"/>
        <end position="62"/>
    </location>
</feature>
<dbReference type="Pfam" id="PF11303">
    <property type="entry name" value="DUF3105"/>
    <property type="match status" value="1"/>
</dbReference>
<keyword evidence="1" id="KW-0472">Membrane</keyword>
<keyword evidence="1" id="KW-0812">Transmembrane</keyword>
<name>A0A1G2CIA5_9BACT</name>
<gene>
    <name evidence="2" type="ORF">A3B13_00205</name>
</gene>
<sequence>MNNDQSSQREVLGKKERWELRKQEKQKLQEIQQRNKWAKKVSFWVITIFIIGSLGYGVVYLATRPEKPAPGTAFPILGRDHIPVGTFHPEYNSNPPASGSHYAKEAEWGVYQNELPDEQLIHNLEHGGIWISYKPNISPAIKIKLESIGNRYKKAVIVAPRAKNDSMIALASWGRLEKLDILDEAEIINFIDANKNKSPEPLAK</sequence>
<evidence type="ECO:0000313" key="2">
    <source>
        <dbReference type="EMBL" id="OGZ01133.1"/>
    </source>
</evidence>
<dbReference type="Proteomes" id="UP000176287">
    <property type="component" value="Unassembled WGS sequence"/>
</dbReference>
<dbReference type="GO" id="GO:0005737">
    <property type="term" value="C:cytoplasm"/>
    <property type="evidence" value="ECO:0007669"/>
    <property type="project" value="TreeGrafter"/>
</dbReference>
<dbReference type="STRING" id="1798649.A3B13_00205"/>
<accession>A0A1G2CIA5</accession>
<evidence type="ECO:0000256" key="1">
    <source>
        <dbReference type="SAM" id="Phobius"/>
    </source>
</evidence>